<feature type="region of interest" description="Disordered" evidence="6">
    <location>
        <begin position="1"/>
        <end position="27"/>
    </location>
</feature>
<dbReference type="CDD" id="cd00009">
    <property type="entry name" value="AAA"/>
    <property type="match status" value="1"/>
</dbReference>
<dbReference type="InterPro" id="IPR058031">
    <property type="entry name" value="AAA_lid_NorR"/>
</dbReference>
<dbReference type="Gene3D" id="1.10.8.60">
    <property type="match status" value="1"/>
</dbReference>
<dbReference type="InterPro" id="IPR003018">
    <property type="entry name" value="GAF"/>
</dbReference>
<dbReference type="Pfam" id="PF00158">
    <property type="entry name" value="Sigma54_activat"/>
    <property type="match status" value="1"/>
</dbReference>
<dbReference type="PRINTS" id="PR01590">
    <property type="entry name" value="HTHFIS"/>
</dbReference>
<reference evidence="9 10" key="1">
    <citation type="journal article" date="2021" name="Cell Host Microbe">
        <title>in vivo commensal control of Clostridioides difficile virulence.</title>
        <authorList>
            <person name="Girinathan B.P."/>
            <person name="Dibenedetto N."/>
            <person name="Worley J.N."/>
            <person name="Peltier J."/>
            <person name="Arrieta-Ortiz M.L."/>
            <person name="Rupa Christinal Immanuel S."/>
            <person name="Lavin R."/>
            <person name="Delaney M.L."/>
            <person name="Cummins C."/>
            <person name="Hoffmann M."/>
            <person name="Luo Y."/>
            <person name="Gonzalez-Escalona N."/>
            <person name="Allard M."/>
            <person name="Onderdonk A.B."/>
            <person name="Gerber G.K."/>
            <person name="Sonenshein A.L."/>
            <person name="Baliga N."/>
            <person name="Dupuy B."/>
            <person name="Bry L."/>
        </authorList>
    </citation>
    <scope>NUCLEOTIDE SEQUENCE [LARGE SCALE GENOMIC DNA]</scope>
    <source>
        <strain evidence="9 10">DSM 599</strain>
    </source>
</reference>
<feature type="compositionally biased region" description="Polar residues" evidence="6">
    <location>
        <begin position="1"/>
        <end position="11"/>
    </location>
</feature>
<keyword evidence="10" id="KW-1185">Reference proteome</keyword>
<dbReference type="InterPro" id="IPR003593">
    <property type="entry name" value="AAA+_ATPase"/>
</dbReference>
<dbReference type="InterPro" id="IPR000014">
    <property type="entry name" value="PAS"/>
</dbReference>
<protein>
    <submittedName>
        <fullName evidence="9">Sigma 54-interacting transcriptional regulator</fullName>
    </submittedName>
</protein>
<dbReference type="InterPro" id="IPR035965">
    <property type="entry name" value="PAS-like_dom_sf"/>
</dbReference>
<dbReference type="Proteomes" id="UP001299068">
    <property type="component" value="Unassembled WGS sequence"/>
</dbReference>
<accession>A0ABS7L0Q1</accession>
<dbReference type="Pfam" id="PF01590">
    <property type="entry name" value="GAF"/>
    <property type="match status" value="1"/>
</dbReference>
<feature type="domain" description="Sigma-54 factor interaction" evidence="7">
    <location>
        <begin position="319"/>
        <end position="549"/>
    </location>
</feature>
<dbReference type="SUPFAM" id="SSF46689">
    <property type="entry name" value="Homeodomain-like"/>
    <property type="match status" value="1"/>
</dbReference>
<evidence type="ECO:0000256" key="6">
    <source>
        <dbReference type="SAM" id="MobiDB-lite"/>
    </source>
</evidence>
<sequence length="643" mass="72463">MEIDNKNTIMSSHKRSREYGIKENNKGPKRSIKNSELKIVLEENVELIKIAKIYMNMFKDVLKDEKFIIVLTDKDGCILHISGKESVVKEYAKLNIIAGMYMGEKSIGTNAMAVAIEEDRAVQVTADEHYIDIFKRLTCSAAPIHGKGGKIIGTLNLTSEWENKHPHSLGLVLFGVKAIENELVRLHVNEVLKEAYNYVGSVINNVDKGIITLDSDGCINNVNELACEVIGLKSLDLLNKKVESIIPGWKNINLSFKKNNYNTYMKEIKFLNDTSNRILITVKPIRLEDKIIGSVIIMSKEKENRENKSSGAYKTFDDILGSSDAILNVITNCKVVANSPSTILIEGESGTGKEVLAQAIHNFSYRRDHRFVAINCGAIPKNLIESELFGYEEGAFTGAKKGGKIGKFELANGGTIFLDEIGEMPLEMQVHLLRVIQESRISRVGSDKEIPIDVRIIAATNKDLKEEVRNGKFREDLFYRLSVIPINLPPLRDRKGDVEKLIEHFLRVKAFKLNKEVPKINAKLYNKLINYSWPGNIRELENCIENIVNLDGDISYKFVGNIDEDSKGCDIEKEIATEGVEYNTSSKDGIYIEIGNDFNIKDIEKTLIEKAIKCNDYNMSKTAKALGISRNTLYYKLDKYNIY</sequence>
<keyword evidence="4" id="KW-0238">DNA-binding</keyword>
<dbReference type="SUPFAM" id="SSF55785">
    <property type="entry name" value="PYP-like sensor domain (PAS domain)"/>
    <property type="match status" value="1"/>
</dbReference>
<dbReference type="InterPro" id="IPR025944">
    <property type="entry name" value="Sigma_54_int_dom_CS"/>
</dbReference>
<feature type="compositionally biased region" description="Basic and acidic residues" evidence="6">
    <location>
        <begin position="17"/>
        <end position="26"/>
    </location>
</feature>
<comment type="caution">
    <text evidence="9">The sequence shown here is derived from an EMBL/GenBank/DDBJ whole genome shotgun (WGS) entry which is preliminary data.</text>
</comment>
<organism evidence="9 10">
    <name type="scientific">Clostridium sardiniense</name>
    <name type="common">Clostridium absonum</name>
    <dbReference type="NCBI Taxonomy" id="29369"/>
    <lineage>
        <taxon>Bacteria</taxon>
        <taxon>Bacillati</taxon>
        <taxon>Bacillota</taxon>
        <taxon>Clostridia</taxon>
        <taxon>Eubacteriales</taxon>
        <taxon>Clostridiaceae</taxon>
        <taxon>Clostridium</taxon>
    </lineage>
</organism>
<evidence type="ECO:0000256" key="1">
    <source>
        <dbReference type="ARBA" id="ARBA00022741"/>
    </source>
</evidence>
<dbReference type="PROSITE" id="PS00688">
    <property type="entry name" value="SIGMA54_INTERACT_3"/>
    <property type="match status" value="1"/>
</dbReference>
<dbReference type="PROSITE" id="PS00676">
    <property type="entry name" value="SIGMA54_INTERACT_2"/>
    <property type="match status" value="1"/>
</dbReference>
<dbReference type="Gene3D" id="3.30.450.40">
    <property type="match status" value="1"/>
</dbReference>
<dbReference type="PANTHER" id="PTHR32071:SF57">
    <property type="entry name" value="C4-DICARBOXYLATE TRANSPORT TRANSCRIPTIONAL REGULATORY PROTEIN DCTD"/>
    <property type="match status" value="1"/>
</dbReference>
<keyword evidence="2" id="KW-0067">ATP-binding</keyword>
<dbReference type="EMBL" id="JAIKTU010000012">
    <property type="protein sequence ID" value="MBY0756604.1"/>
    <property type="molecule type" value="Genomic_DNA"/>
</dbReference>
<dbReference type="InterPro" id="IPR029016">
    <property type="entry name" value="GAF-like_dom_sf"/>
</dbReference>
<dbReference type="Gene3D" id="1.10.10.60">
    <property type="entry name" value="Homeodomain-like"/>
    <property type="match status" value="1"/>
</dbReference>
<dbReference type="Gene3D" id="3.40.50.300">
    <property type="entry name" value="P-loop containing nucleotide triphosphate hydrolases"/>
    <property type="match status" value="1"/>
</dbReference>
<dbReference type="Pfam" id="PF02954">
    <property type="entry name" value="HTH_8"/>
    <property type="match status" value="1"/>
</dbReference>
<dbReference type="Gene3D" id="3.30.450.20">
    <property type="entry name" value="PAS domain"/>
    <property type="match status" value="1"/>
</dbReference>
<dbReference type="PANTHER" id="PTHR32071">
    <property type="entry name" value="TRANSCRIPTIONAL REGULATORY PROTEIN"/>
    <property type="match status" value="1"/>
</dbReference>
<evidence type="ECO:0000313" key="10">
    <source>
        <dbReference type="Proteomes" id="UP001299068"/>
    </source>
</evidence>
<evidence type="ECO:0000256" key="4">
    <source>
        <dbReference type="ARBA" id="ARBA00023125"/>
    </source>
</evidence>
<dbReference type="InterPro" id="IPR002078">
    <property type="entry name" value="Sigma_54_int"/>
</dbReference>
<proteinExistence type="predicted"/>
<evidence type="ECO:0000259" key="8">
    <source>
        <dbReference type="PROSITE" id="PS50112"/>
    </source>
</evidence>
<evidence type="ECO:0000256" key="2">
    <source>
        <dbReference type="ARBA" id="ARBA00022840"/>
    </source>
</evidence>
<feature type="domain" description="PAS" evidence="8">
    <location>
        <begin position="195"/>
        <end position="240"/>
    </location>
</feature>
<gene>
    <name evidence="9" type="ORF">K5V21_14240</name>
</gene>
<dbReference type="InterPro" id="IPR025662">
    <property type="entry name" value="Sigma_54_int_dom_ATP-bd_1"/>
</dbReference>
<evidence type="ECO:0000256" key="3">
    <source>
        <dbReference type="ARBA" id="ARBA00023015"/>
    </source>
</evidence>
<dbReference type="PROSITE" id="PS50112">
    <property type="entry name" value="PAS"/>
    <property type="match status" value="1"/>
</dbReference>
<dbReference type="PROSITE" id="PS00675">
    <property type="entry name" value="SIGMA54_INTERACT_1"/>
    <property type="match status" value="1"/>
</dbReference>
<keyword evidence="3" id="KW-0805">Transcription regulation</keyword>
<evidence type="ECO:0000259" key="7">
    <source>
        <dbReference type="PROSITE" id="PS50045"/>
    </source>
</evidence>
<dbReference type="SMART" id="SM00382">
    <property type="entry name" value="AAA"/>
    <property type="match status" value="1"/>
</dbReference>
<evidence type="ECO:0000313" key="9">
    <source>
        <dbReference type="EMBL" id="MBY0756604.1"/>
    </source>
</evidence>
<dbReference type="RefSeq" id="WP_221861845.1">
    <property type="nucleotide sequence ID" value="NZ_JAIKTU010000012.1"/>
</dbReference>
<keyword evidence="5" id="KW-0804">Transcription</keyword>
<evidence type="ECO:0000256" key="5">
    <source>
        <dbReference type="ARBA" id="ARBA00023163"/>
    </source>
</evidence>
<dbReference type="InterPro" id="IPR009057">
    <property type="entry name" value="Homeodomain-like_sf"/>
</dbReference>
<name>A0ABS7L0Q1_CLOSR</name>
<dbReference type="InterPro" id="IPR025943">
    <property type="entry name" value="Sigma_54_int_dom_ATP-bd_2"/>
</dbReference>
<keyword evidence="1" id="KW-0547">Nucleotide-binding</keyword>
<dbReference type="Pfam" id="PF25601">
    <property type="entry name" value="AAA_lid_14"/>
    <property type="match status" value="1"/>
</dbReference>
<dbReference type="InterPro" id="IPR027417">
    <property type="entry name" value="P-loop_NTPase"/>
</dbReference>
<dbReference type="PROSITE" id="PS50045">
    <property type="entry name" value="SIGMA54_INTERACT_4"/>
    <property type="match status" value="1"/>
</dbReference>
<dbReference type="SUPFAM" id="SSF52540">
    <property type="entry name" value="P-loop containing nucleoside triphosphate hydrolases"/>
    <property type="match status" value="1"/>
</dbReference>
<dbReference type="InterPro" id="IPR002197">
    <property type="entry name" value="HTH_Fis"/>
</dbReference>